<reference evidence="1" key="1">
    <citation type="submission" date="2020-04" db="EMBL/GenBank/DDBJ databases">
        <authorList>
            <person name="Chiriac C."/>
            <person name="Salcher M."/>
            <person name="Ghai R."/>
            <person name="Kavagutti S V."/>
        </authorList>
    </citation>
    <scope>NUCLEOTIDE SEQUENCE</scope>
</reference>
<gene>
    <name evidence="1" type="ORF">UFOVP7_11</name>
</gene>
<accession>A0A6J5KHZ5</accession>
<dbReference type="EMBL" id="LR796141">
    <property type="protein sequence ID" value="CAB4121013.1"/>
    <property type="molecule type" value="Genomic_DNA"/>
</dbReference>
<proteinExistence type="predicted"/>
<sequence>MPTGYCLDCDLFITMFESMRDNGGNALQAFKDAIEAGKKAIIAEMEYQDSDEYITEMMEANNYEFDESGRIHH</sequence>
<name>A0A6J5KHZ5_9CAUD</name>
<evidence type="ECO:0000313" key="1">
    <source>
        <dbReference type="EMBL" id="CAB4121013.1"/>
    </source>
</evidence>
<protein>
    <submittedName>
        <fullName evidence="1">Uncharacterized protein</fullName>
    </submittedName>
</protein>
<organism evidence="1">
    <name type="scientific">uncultured Caudovirales phage</name>
    <dbReference type="NCBI Taxonomy" id="2100421"/>
    <lineage>
        <taxon>Viruses</taxon>
        <taxon>Duplodnaviria</taxon>
        <taxon>Heunggongvirae</taxon>
        <taxon>Uroviricota</taxon>
        <taxon>Caudoviricetes</taxon>
        <taxon>Peduoviridae</taxon>
        <taxon>Maltschvirus</taxon>
        <taxon>Maltschvirus maltsch</taxon>
    </lineage>
</organism>